<evidence type="ECO:0000313" key="10">
    <source>
        <dbReference type="Proteomes" id="UP000823936"/>
    </source>
</evidence>
<comment type="catalytic activity">
    <reaction evidence="1">
        <text>[protein]-peptidylproline (omega=180) = [protein]-peptidylproline (omega=0)</text>
        <dbReference type="Rhea" id="RHEA:16237"/>
        <dbReference type="Rhea" id="RHEA-COMP:10747"/>
        <dbReference type="Rhea" id="RHEA-COMP:10748"/>
        <dbReference type="ChEBI" id="CHEBI:83833"/>
        <dbReference type="ChEBI" id="CHEBI:83834"/>
        <dbReference type="EC" id="5.2.1.8"/>
    </reaction>
</comment>
<feature type="chain" id="PRO_5038623845" description="peptidylprolyl isomerase" evidence="7">
    <location>
        <begin position="23"/>
        <end position="342"/>
    </location>
</feature>
<dbReference type="InterPro" id="IPR046357">
    <property type="entry name" value="PPIase_dom_sf"/>
</dbReference>
<dbReference type="EC" id="5.2.1.8" evidence="2"/>
<evidence type="ECO:0000256" key="5">
    <source>
        <dbReference type="ARBA" id="ARBA00023235"/>
    </source>
</evidence>
<dbReference type="InterPro" id="IPR050245">
    <property type="entry name" value="PrsA_foldase"/>
</dbReference>
<dbReference type="PROSITE" id="PS50198">
    <property type="entry name" value="PPIC_PPIASE_2"/>
    <property type="match status" value="1"/>
</dbReference>
<dbReference type="SUPFAM" id="SSF54534">
    <property type="entry name" value="FKBP-like"/>
    <property type="match status" value="1"/>
</dbReference>
<dbReference type="AlphaFoldDB" id="A0A9D1PSL8"/>
<evidence type="ECO:0000259" key="8">
    <source>
        <dbReference type="PROSITE" id="PS50198"/>
    </source>
</evidence>
<evidence type="ECO:0000256" key="3">
    <source>
        <dbReference type="ARBA" id="ARBA00022729"/>
    </source>
</evidence>
<name>A0A9D1PSL8_9SPIO</name>
<evidence type="ECO:0000313" key="9">
    <source>
        <dbReference type="EMBL" id="HIV98360.1"/>
    </source>
</evidence>
<gene>
    <name evidence="9" type="ORF">IAB12_01090</name>
</gene>
<dbReference type="InterPro" id="IPR027304">
    <property type="entry name" value="Trigger_fact/SurA_dom_sf"/>
</dbReference>
<comment type="caution">
    <text evidence="9">The sequence shown here is derived from an EMBL/GenBank/DDBJ whole genome shotgun (WGS) entry which is preliminary data.</text>
</comment>
<evidence type="ECO:0000256" key="2">
    <source>
        <dbReference type="ARBA" id="ARBA00013194"/>
    </source>
</evidence>
<dbReference type="Pfam" id="PF13624">
    <property type="entry name" value="SurA_N_3"/>
    <property type="match status" value="1"/>
</dbReference>
<dbReference type="GO" id="GO:0003755">
    <property type="term" value="F:peptidyl-prolyl cis-trans isomerase activity"/>
    <property type="evidence" value="ECO:0007669"/>
    <property type="project" value="UniProtKB-KW"/>
</dbReference>
<feature type="domain" description="PpiC" evidence="8">
    <location>
        <begin position="177"/>
        <end position="284"/>
    </location>
</feature>
<reference evidence="9" key="1">
    <citation type="journal article" date="2021" name="PeerJ">
        <title>Extensive microbial diversity within the chicken gut microbiome revealed by metagenomics and culture.</title>
        <authorList>
            <person name="Gilroy R."/>
            <person name="Ravi A."/>
            <person name="Getino M."/>
            <person name="Pursley I."/>
            <person name="Horton D.L."/>
            <person name="Alikhan N.F."/>
            <person name="Baker D."/>
            <person name="Gharbi K."/>
            <person name="Hall N."/>
            <person name="Watson M."/>
            <person name="Adriaenssens E.M."/>
            <person name="Foster-Nyarko E."/>
            <person name="Jarju S."/>
            <person name="Secka A."/>
            <person name="Antonio M."/>
            <person name="Oren A."/>
            <person name="Chaudhuri R.R."/>
            <person name="La Ragione R."/>
            <person name="Hildebrand F."/>
            <person name="Pallen M.J."/>
        </authorList>
    </citation>
    <scope>NUCLEOTIDE SEQUENCE</scope>
    <source>
        <strain evidence="9">Gambia11-129</strain>
    </source>
</reference>
<dbReference type="InterPro" id="IPR000297">
    <property type="entry name" value="PPIase_PpiC"/>
</dbReference>
<protein>
    <recommendedName>
        <fullName evidence="2">peptidylprolyl isomerase</fullName>
        <ecNumber evidence="2">5.2.1.8</ecNumber>
    </recommendedName>
</protein>
<accession>A0A9D1PSL8</accession>
<dbReference type="Proteomes" id="UP000823936">
    <property type="component" value="Unassembled WGS sequence"/>
</dbReference>
<keyword evidence="4 6" id="KW-0697">Rotamase</keyword>
<evidence type="ECO:0000256" key="4">
    <source>
        <dbReference type="ARBA" id="ARBA00023110"/>
    </source>
</evidence>
<feature type="signal peptide" evidence="7">
    <location>
        <begin position="1"/>
        <end position="22"/>
    </location>
</feature>
<evidence type="ECO:0000256" key="6">
    <source>
        <dbReference type="PROSITE-ProRule" id="PRU00278"/>
    </source>
</evidence>
<organism evidence="9 10">
    <name type="scientific">Candidatus Ornithospirochaeta avicola</name>
    <dbReference type="NCBI Taxonomy" id="2840896"/>
    <lineage>
        <taxon>Bacteria</taxon>
        <taxon>Pseudomonadati</taxon>
        <taxon>Spirochaetota</taxon>
        <taxon>Spirochaetia</taxon>
        <taxon>Spirochaetales</taxon>
        <taxon>Spirochaetaceae</taxon>
        <taxon>Spirochaetaceae incertae sedis</taxon>
        <taxon>Candidatus Ornithospirochaeta</taxon>
    </lineage>
</organism>
<sequence>MKKRFLSVLLVLFLALSAIGSASLVSSPAATVNLIRNKAITNDDVDAMLKQYQNAGVSADRSQILDILINDEVFLQGAERDGALATDQEVESYVSQLKSQLESQVGAQVSDADFESYISANTGMSLDEYKEGIKESLTVQKYVLQEKGAELQNINTMPTDSQVENFYRKNMQGFFQAENVKLAHVVKLKTDDEKKNEENAVLMTDVAEKIKNGSITFEQAVSDYTDDAESKALGGDIGWLSIDNQSAITGFGQDFVDAVMNLKTGEVSGMLESNVGYHIVKVSVHNSGRILGIDDKINPESSETVRDYIVYLLANQNAQNALANATNELIADLRSQARIRIY</sequence>
<dbReference type="PANTHER" id="PTHR47245:SF1">
    <property type="entry name" value="FOLDASE PROTEIN PRSA"/>
    <property type="match status" value="1"/>
</dbReference>
<reference evidence="9" key="2">
    <citation type="submission" date="2021-04" db="EMBL/GenBank/DDBJ databases">
        <authorList>
            <person name="Gilroy R."/>
        </authorList>
    </citation>
    <scope>NUCLEOTIDE SEQUENCE</scope>
    <source>
        <strain evidence="9">Gambia11-129</strain>
    </source>
</reference>
<evidence type="ECO:0000256" key="7">
    <source>
        <dbReference type="SAM" id="SignalP"/>
    </source>
</evidence>
<dbReference type="PANTHER" id="PTHR47245">
    <property type="entry name" value="PEPTIDYLPROLYL ISOMERASE"/>
    <property type="match status" value="1"/>
</dbReference>
<dbReference type="EMBL" id="DXHU01000005">
    <property type="protein sequence ID" value="HIV98360.1"/>
    <property type="molecule type" value="Genomic_DNA"/>
</dbReference>
<dbReference type="Gene3D" id="3.10.50.40">
    <property type="match status" value="1"/>
</dbReference>
<keyword evidence="3 7" id="KW-0732">Signal</keyword>
<evidence type="ECO:0000256" key="1">
    <source>
        <dbReference type="ARBA" id="ARBA00000971"/>
    </source>
</evidence>
<dbReference type="SUPFAM" id="SSF109998">
    <property type="entry name" value="Triger factor/SurA peptide-binding domain-like"/>
    <property type="match status" value="1"/>
</dbReference>
<dbReference type="Pfam" id="PF00639">
    <property type="entry name" value="Rotamase"/>
    <property type="match status" value="1"/>
</dbReference>
<dbReference type="Gene3D" id="1.10.4030.10">
    <property type="entry name" value="Porin chaperone SurA, peptide-binding domain"/>
    <property type="match status" value="1"/>
</dbReference>
<keyword evidence="5 6" id="KW-0413">Isomerase</keyword>
<proteinExistence type="predicted"/>